<keyword evidence="2" id="KW-0812">Transmembrane</keyword>
<dbReference type="EMBL" id="LT594632">
    <property type="protein sequence ID" value="SCO93372.1"/>
    <property type="molecule type" value="Genomic_DNA"/>
</dbReference>
<gene>
    <name evidence="4" type="primary">PmUG01_11062400</name>
    <name evidence="3" type="ORF">PMALA_073470</name>
    <name evidence="4" type="ORF">PMUG01_11062400</name>
</gene>
<dbReference type="KEGG" id="pmal:PMUG01_11062400"/>
<feature type="compositionally biased region" description="Polar residues" evidence="1">
    <location>
        <begin position="222"/>
        <end position="238"/>
    </location>
</feature>
<sequence>MDKRRLREGLYNWANSDEITYLKSYIQTEISSLNAKNNKKEFREKCLQVVDYLISQKYNVPSRSTEERWKEVLSFYLRKYFRKPTKHGICPFILEENEKKLLELSYEAEDFCEGKTAWIQELNNYKRLNKNSIICNGDSLCMSKCNQYNVWIEERKKSFYQNSIFSEYKSKNIKSSKIKFPSNKNCKLLNTETFNQCECLLSDPSASENLPPKSESEHLQIQHEQSASHNQNPPQAQSPHLEKSNLEESVPQESPTKAEKSQIESIRPTKDANSEISTFSESESPKSKEHFTLEKQNQLVEGEFLASGIVSETTELSVSSLQTPYYTKPLIMIGPKENSNISYTTSVLISFLVIFLFVLFVKYALMRLFKKKKDIKRRQVKFFRLLIPSISNRKNKFLIDDHLEHITHDDKEIIKKIEINELNTKKNVNLLKQKKDRSKTIIEVHMEVLEKCRNEELEYKKLEYLEICLNEFTKKEYTIHSNLKNDEIIMEDIKTIEDTENKIFLWNKWVKRYRNLSQKLKKEEWFNNLKNEWKKEQVYAKKKKEIQKNLSDENQNFLYLEREKDIWKNWLPKKGAILEQYLEQKLFKELTEELQIMTNEYKNEQTRNNISLVNMMELQHIENYEELYKYIKKKLVPKLCILVFMMVFEECEKEEYIENRESYLDDTINECKTKKNSKKEQEIKENIIEINDFSENRINREIHRYT</sequence>
<keyword evidence="2" id="KW-0472">Membrane</keyword>
<dbReference type="RefSeq" id="XP_028862802.1">
    <property type="nucleotide sequence ID" value="XM_029006298.1"/>
</dbReference>
<evidence type="ECO:0000313" key="6">
    <source>
        <dbReference type="Proteomes" id="UP000219813"/>
    </source>
</evidence>
<accession>A0A1A8X5U8</accession>
<dbReference type="GeneID" id="39870087"/>
<dbReference type="EMBL" id="FLQW01006117">
    <property type="protein sequence ID" value="SBS99982.1"/>
    <property type="molecule type" value="Genomic_DNA"/>
</dbReference>
<evidence type="ECO:0000313" key="4">
    <source>
        <dbReference type="EMBL" id="SCO93372.1"/>
    </source>
</evidence>
<dbReference type="AlphaFoldDB" id="A0A1A8X5U8"/>
<dbReference type="Proteomes" id="UP000219813">
    <property type="component" value="Chromosome 11"/>
</dbReference>
<reference evidence="3" key="1">
    <citation type="submission" date="2016-05" db="EMBL/GenBank/DDBJ databases">
        <authorList>
            <person name="Lavstsen T."/>
            <person name="Jespersen J.S."/>
        </authorList>
    </citation>
    <scope>NUCLEOTIDE SEQUENCE [LARGE SCALE GENOMIC DNA]</scope>
</reference>
<dbReference type="Proteomes" id="UP000078597">
    <property type="component" value="Unassembled WGS sequence"/>
</dbReference>
<dbReference type="OrthoDB" id="383264at2759"/>
<evidence type="ECO:0000256" key="2">
    <source>
        <dbReference type="SAM" id="Phobius"/>
    </source>
</evidence>
<evidence type="ECO:0000256" key="1">
    <source>
        <dbReference type="SAM" id="MobiDB-lite"/>
    </source>
</evidence>
<evidence type="ECO:0000313" key="5">
    <source>
        <dbReference type="Proteomes" id="UP000078597"/>
    </source>
</evidence>
<keyword evidence="2" id="KW-1133">Transmembrane helix</keyword>
<proteinExistence type="predicted"/>
<reference evidence="5" key="2">
    <citation type="submission" date="2016-05" db="EMBL/GenBank/DDBJ databases">
        <authorList>
            <person name="Naeem Raeece"/>
        </authorList>
    </citation>
    <scope>NUCLEOTIDE SEQUENCE [LARGE SCALE GENOMIC DNA]</scope>
</reference>
<protein>
    <submittedName>
        <fullName evidence="3">STP1 protein</fullName>
    </submittedName>
</protein>
<dbReference type="VEuPathDB" id="PlasmoDB:PmUG01_11062400"/>
<name>A0A1A8X5U8_PLAMA</name>
<feature type="compositionally biased region" description="Basic and acidic residues" evidence="1">
    <location>
        <begin position="256"/>
        <end position="273"/>
    </location>
</feature>
<feature type="transmembrane region" description="Helical" evidence="2">
    <location>
        <begin position="347"/>
        <end position="369"/>
    </location>
</feature>
<evidence type="ECO:0000313" key="3">
    <source>
        <dbReference type="EMBL" id="SBS99982.1"/>
    </source>
</evidence>
<keyword evidence="6" id="KW-1185">Reference proteome</keyword>
<organism evidence="3 5">
    <name type="scientific">Plasmodium malariae</name>
    <dbReference type="NCBI Taxonomy" id="5858"/>
    <lineage>
        <taxon>Eukaryota</taxon>
        <taxon>Sar</taxon>
        <taxon>Alveolata</taxon>
        <taxon>Apicomplexa</taxon>
        <taxon>Aconoidasida</taxon>
        <taxon>Haemosporida</taxon>
        <taxon>Plasmodiidae</taxon>
        <taxon>Plasmodium</taxon>
        <taxon>Plasmodium (Plasmodium)</taxon>
    </lineage>
</organism>
<feature type="region of interest" description="Disordered" evidence="1">
    <location>
        <begin position="207"/>
        <end position="291"/>
    </location>
</feature>
<reference evidence="4 6" key="3">
    <citation type="submission" date="2016-06" db="EMBL/GenBank/DDBJ databases">
        <authorList>
            <consortium name="Pathogen Informatics"/>
        </authorList>
    </citation>
    <scope>NUCLEOTIDE SEQUENCE [LARGE SCALE GENOMIC DNA]</scope>
</reference>